<dbReference type="Pfam" id="PF07980">
    <property type="entry name" value="SusD_RagB"/>
    <property type="match status" value="1"/>
</dbReference>
<dbReference type="AlphaFoldDB" id="A0A2S6I5V5"/>
<keyword evidence="10" id="KW-1185">Reference proteome</keyword>
<name>A0A2S6I5V5_9BACT</name>
<sequence>MNIRYLFPSLLVLFLLQACGDDFLNLTPVSAPNVTNFYQTENDVRNAVNAAYSTLQSGDLYGGRDLSDLTEYRGDIAFDNDPSASSGIRFNIDRFLAGSTNEIIEDVWQRLYQTIYRCNLVLDRLPEVVMSTEAAQQYEGELRFVRALAYFHAVQLWGPVPLVLTADDTETSRLHLRQPVPEVYAAIEQDLDFAATALPASWPAAETGRATAGASRGLLGKVYLTQGDYGRAAGALETVVESQVYRLLPSVAEVFDPANEYNEEILFAVVFTTANTAEEHGYFFNSAIGDFIEPTYRSSFREGDERAATIELITPPGTATLVPAKYFEERSTTGNVGTDFPVLRYADVLLMLAEALNEEGYSPDGPALGYLNAVHTRAGLPAYTPAELPDQLAFRNAVLQERCWELPLENHRWYDLLRTGRASSALAAVGIDISNDDLLFPIPNSQVLIYDNPDGFAQNPGY</sequence>
<evidence type="ECO:0000256" key="5">
    <source>
        <dbReference type="ARBA" id="ARBA00023237"/>
    </source>
</evidence>
<dbReference type="CDD" id="cd08977">
    <property type="entry name" value="SusD"/>
    <property type="match status" value="1"/>
</dbReference>
<evidence type="ECO:0000259" key="7">
    <source>
        <dbReference type="Pfam" id="PF07980"/>
    </source>
</evidence>
<evidence type="ECO:0000256" key="4">
    <source>
        <dbReference type="ARBA" id="ARBA00023136"/>
    </source>
</evidence>
<gene>
    <name evidence="9" type="ORF">CLV84_3481</name>
</gene>
<keyword evidence="4" id="KW-0472">Membrane</keyword>
<dbReference type="EMBL" id="PTJC01000006">
    <property type="protein sequence ID" value="PPK86548.1"/>
    <property type="molecule type" value="Genomic_DNA"/>
</dbReference>
<organism evidence="9 10">
    <name type="scientific">Neolewinella xylanilytica</name>
    <dbReference type="NCBI Taxonomy" id="1514080"/>
    <lineage>
        <taxon>Bacteria</taxon>
        <taxon>Pseudomonadati</taxon>
        <taxon>Bacteroidota</taxon>
        <taxon>Saprospiria</taxon>
        <taxon>Saprospirales</taxon>
        <taxon>Lewinellaceae</taxon>
        <taxon>Neolewinella</taxon>
    </lineage>
</organism>
<dbReference type="RefSeq" id="WP_104420976.1">
    <property type="nucleotide sequence ID" value="NZ_PTJC01000006.1"/>
</dbReference>
<feature type="signal peptide" evidence="6">
    <location>
        <begin position="1"/>
        <end position="20"/>
    </location>
</feature>
<evidence type="ECO:0000256" key="3">
    <source>
        <dbReference type="ARBA" id="ARBA00022729"/>
    </source>
</evidence>
<dbReference type="Proteomes" id="UP000237662">
    <property type="component" value="Unassembled WGS sequence"/>
</dbReference>
<dbReference type="Gene3D" id="1.25.40.390">
    <property type="match status" value="2"/>
</dbReference>
<evidence type="ECO:0000259" key="8">
    <source>
        <dbReference type="Pfam" id="PF14322"/>
    </source>
</evidence>
<proteinExistence type="inferred from homology"/>
<evidence type="ECO:0000256" key="2">
    <source>
        <dbReference type="ARBA" id="ARBA00006275"/>
    </source>
</evidence>
<dbReference type="InterPro" id="IPR011990">
    <property type="entry name" value="TPR-like_helical_dom_sf"/>
</dbReference>
<evidence type="ECO:0000313" key="9">
    <source>
        <dbReference type="EMBL" id="PPK86548.1"/>
    </source>
</evidence>
<feature type="domain" description="RagB/SusD" evidence="7">
    <location>
        <begin position="323"/>
        <end position="421"/>
    </location>
</feature>
<keyword evidence="5" id="KW-0998">Cell outer membrane</keyword>
<dbReference type="GO" id="GO:0009279">
    <property type="term" value="C:cell outer membrane"/>
    <property type="evidence" value="ECO:0007669"/>
    <property type="project" value="UniProtKB-SubCell"/>
</dbReference>
<accession>A0A2S6I5V5</accession>
<dbReference type="InterPro" id="IPR012944">
    <property type="entry name" value="SusD_RagB_dom"/>
</dbReference>
<evidence type="ECO:0000256" key="1">
    <source>
        <dbReference type="ARBA" id="ARBA00004442"/>
    </source>
</evidence>
<protein>
    <submittedName>
        <fullName evidence="9">Putative outer membrane starch-binding protein</fullName>
    </submittedName>
</protein>
<dbReference type="SUPFAM" id="SSF48452">
    <property type="entry name" value="TPR-like"/>
    <property type="match status" value="1"/>
</dbReference>
<evidence type="ECO:0000313" key="10">
    <source>
        <dbReference type="Proteomes" id="UP000237662"/>
    </source>
</evidence>
<feature type="chain" id="PRO_5015490811" evidence="6">
    <location>
        <begin position="21"/>
        <end position="462"/>
    </location>
</feature>
<evidence type="ECO:0000256" key="6">
    <source>
        <dbReference type="SAM" id="SignalP"/>
    </source>
</evidence>
<dbReference type="OrthoDB" id="5694214at2"/>
<keyword evidence="3 6" id="KW-0732">Signal</keyword>
<comment type="similarity">
    <text evidence="2">Belongs to the SusD family.</text>
</comment>
<comment type="subcellular location">
    <subcellularLocation>
        <location evidence="1">Cell outer membrane</location>
    </subcellularLocation>
</comment>
<dbReference type="PROSITE" id="PS51257">
    <property type="entry name" value="PROKAR_LIPOPROTEIN"/>
    <property type="match status" value="1"/>
</dbReference>
<feature type="domain" description="SusD-like N-terminal" evidence="8">
    <location>
        <begin position="23"/>
        <end position="224"/>
    </location>
</feature>
<reference evidence="9 10" key="1">
    <citation type="submission" date="2018-02" db="EMBL/GenBank/DDBJ databases">
        <title>Genomic Encyclopedia of Archaeal and Bacterial Type Strains, Phase II (KMG-II): from individual species to whole genera.</title>
        <authorList>
            <person name="Goeker M."/>
        </authorList>
    </citation>
    <scope>NUCLEOTIDE SEQUENCE [LARGE SCALE GENOMIC DNA]</scope>
    <source>
        <strain evidence="9 10">DSM 29526</strain>
    </source>
</reference>
<dbReference type="Pfam" id="PF14322">
    <property type="entry name" value="SusD-like_3"/>
    <property type="match status" value="1"/>
</dbReference>
<comment type="caution">
    <text evidence="9">The sequence shown here is derived from an EMBL/GenBank/DDBJ whole genome shotgun (WGS) entry which is preliminary data.</text>
</comment>
<dbReference type="InterPro" id="IPR033985">
    <property type="entry name" value="SusD-like_N"/>
</dbReference>